<keyword evidence="3" id="KW-0804">Transcription</keyword>
<sequence length="224" mass="24682">MNQQENDAISLEIIDEAGGSYRQERRDAAANRVRILETAEKLFAQHGVANVNMADIAQAAKVGKGTLYRRFTNKAELCLALMDSQMIDFQNGMLARLQQLTSQGTPKMAQLGQFLDALVTFTDAHAPLLCEVQRAGLLQERDPNGLELPHFWQYMTVSGLLKTAVSQGELSDTLDIEYLADALLAPLKADIFRYQREARGFSLERISAGLRLLLAGLSHCDGAA</sequence>
<dbReference type="InterPro" id="IPR001647">
    <property type="entry name" value="HTH_TetR"/>
</dbReference>
<dbReference type="PRINTS" id="PR00455">
    <property type="entry name" value="HTHTETR"/>
</dbReference>
<keyword evidence="1" id="KW-0805">Transcription regulation</keyword>
<name>A0A3B0UXP9_9ZZZZ</name>
<dbReference type="GO" id="GO:0003700">
    <property type="term" value="F:DNA-binding transcription factor activity"/>
    <property type="evidence" value="ECO:0007669"/>
    <property type="project" value="TreeGrafter"/>
</dbReference>
<dbReference type="Pfam" id="PF00440">
    <property type="entry name" value="TetR_N"/>
    <property type="match status" value="1"/>
</dbReference>
<evidence type="ECO:0000313" key="5">
    <source>
        <dbReference type="EMBL" id="VAW31262.1"/>
    </source>
</evidence>
<feature type="domain" description="HTH tetR-type" evidence="4">
    <location>
        <begin position="29"/>
        <end position="89"/>
    </location>
</feature>
<dbReference type="SUPFAM" id="SSF46689">
    <property type="entry name" value="Homeodomain-like"/>
    <property type="match status" value="1"/>
</dbReference>
<proteinExistence type="predicted"/>
<evidence type="ECO:0000256" key="1">
    <source>
        <dbReference type="ARBA" id="ARBA00023015"/>
    </source>
</evidence>
<reference evidence="5" key="1">
    <citation type="submission" date="2018-06" db="EMBL/GenBank/DDBJ databases">
        <authorList>
            <person name="Zhirakovskaya E."/>
        </authorList>
    </citation>
    <scope>NUCLEOTIDE SEQUENCE</scope>
</reference>
<dbReference type="InterPro" id="IPR050109">
    <property type="entry name" value="HTH-type_TetR-like_transc_reg"/>
</dbReference>
<organism evidence="5">
    <name type="scientific">hydrothermal vent metagenome</name>
    <dbReference type="NCBI Taxonomy" id="652676"/>
    <lineage>
        <taxon>unclassified sequences</taxon>
        <taxon>metagenomes</taxon>
        <taxon>ecological metagenomes</taxon>
    </lineage>
</organism>
<dbReference type="Gene3D" id="1.10.357.10">
    <property type="entry name" value="Tetracycline Repressor, domain 2"/>
    <property type="match status" value="1"/>
</dbReference>
<dbReference type="SUPFAM" id="SSF48498">
    <property type="entry name" value="Tetracyclin repressor-like, C-terminal domain"/>
    <property type="match status" value="1"/>
</dbReference>
<dbReference type="AlphaFoldDB" id="A0A3B0UXP9"/>
<gene>
    <name evidence="5" type="ORF">MNBD_CHLOROFLEXI01-3932</name>
</gene>
<accession>A0A3B0UXP9</accession>
<dbReference type="InterPro" id="IPR036271">
    <property type="entry name" value="Tet_transcr_reg_TetR-rel_C_sf"/>
</dbReference>
<dbReference type="PANTHER" id="PTHR30055">
    <property type="entry name" value="HTH-TYPE TRANSCRIPTIONAL REGULATOR RUTR"/>
    <property type="match status" value="1"/>
</dbReference>
<protein>
    <submittedName>
        <fullName evidence="5">Transcriptional regulator, AcrR family</fullName>
    </submittedName>
</protein>
<dbReference type="InterPro" id="IPR009057">
    <property type="entry name" value="Homeodomain-like_sf"/>
</dbReference>
<evidence type="ECO:0000256" key="3">
    <source>
        <dbReference type="ARBA" id="ARBA00023163"/>
    </source>
</evidence>
<dbReference type="PROSITE" id="PS50977">
    <property type="entry name" value="HTH_TETR_2"/>
    <property type="match status" value="1"/>
</dbReference>
<dbReference type="EMBL" id="UOEU01000188">
    <property type="protein sequence ID" value="VAW31262.1"/>
    <property type="molecule type" value="Genomic_DNA"/>
</dbReference>
<keyword evidence="2" id="KW-0238">DNA-binding</keyword>
<evidence type="ECO:0000259" key="4">
    <source>
        <dbReference type="PROSITE" id="PS50977"/>
    </source>
</evidence>
<dbReference type="GO" id="GO:0000976">
    <property type="term" value="F:transcription cis-regulatory region binding"/>
    <property type="evidence" value="ECO:0007669"/>
    <property type="project" value="TreeGrafter"/>
</dbReference>
<evidence type="ECO:0000256" key="2">
    <source>
        <dbReference type="ARBA" id="ARBA00023125"/>
    </source>
</evidence>
<dbReference type="PANTHER" id="PTHR30055:SF234">
    <property type="entry name" value="HTH-TYPE TRANSCRIPTIONAL REGULATOR BETI"/>
    <property type="match status" value="1"/>
</dbReference>